<evidence type="ECO:0000256" key="3">
    <source>
        <dbReference type="ARBA" id="ARBA00022475"/>
    </source>
</evidence>
<dbReference type="InterPro" id="IPR050366">
    <property type="entry name" value="BP-dependent_transpt_permease"/>
</dbReference>
<dbReference type="PANTHER" id="PTHR43386">
    <property type="entry name" value="OLIGOPEPTIDE TRANSPORT SYSTEM PERMEASE PROTEIN APPC"/>
    <property type="match status" value="1"/>
</dbReference>
<dbReference type="GO" id="GO:0005886">
    <property type="term" value="C:plasma membrane"/>
    <property type="evidence" value="ECO:0007669"/>
    <property type="project" value="UniProtKB-SubCell"/>
</dbReference>
<name>A0AAC9RMM0_9CLOT</name>
<keyword evidence="6 8" id="KW-0472">Membrane</keyword>
<dbReference type="PROSITE" id="PS50928">
    <property type="entry name" value="ABC_TM1"/>
    <property type="match status" value="1"/>
</dbReference>
<dbReference type="NCBIfam" id="NF045474">
    <property type="entry name" value="Opp2C"/>
    <property type="match status" value="1"/>
</dbReference>
<feature type="transmembrane region" description="Helical" evidence="8">
    <location>
        <begin position="237"/>
        <end position="260"/>
    </location>
</feature>
<dbReference type="CDD" id="cd06261">
    <property type="entry name" value="TM_PBP2"/>
    <property type="match status" value="1"/>
</dbReference>
<dbReference type="AlphaFoldDB" id="A0AAC9RMM0"/>
<dbReference type="Gene3D" id="1.10.3720.10">
    <property type="entry name" value="MetI-like"/>
    <property type="match status" value="1"/>
</dbReference>
<keyword evidence="4 8" id="KW-0812">Transmembrane</keyword>
<feature type="transmembrane region" description="Helical" evidence="8">
    <location>
        <begin position="120"/>
        <end position="145"/>
    </location>
</feature>
<keyword evidence="3" id="KW-1003">Cell membrane</keyword>
<keyword evidence="2 8" id="KW-0813">Transport</keyword>
<evidence type="ECO:0000313" key="10">
    <source>
        <dbReference type="EMBL" id="ARE88841.1"/>
    </source>
</evidence>
<feature type="transmembrane region" description="Helical" evidence="8">
    <location>
        <begin position="9"/>
        <end position="32"/>
    </location>
</feature>
<accession>A0AAC9RMM0</accession>
<sequence>MKNRKNKEIVFVVMLLLAISMVILAMIAPILAPNDPLDTNFSQILQKPSSEYLFGTDQVGRCIYSRVLYGARVSLGTTFLLLSIIFILGLMMGTVAGMAGGTIDTIIMRIADTVLSFPDIVFAIAIVGILGPGMRNTILALSVIWWTKYARLTRVLVMTVKNKEYIHAATMAGAGKVKLITHYIFPNIISPLVVQLALDVGGMMLAIAGLSFLGLGVQPPIPEWGNMLNEGRSYLQTAPWLLIYPGAAIFIVVAVFNILGDSVRDLLDPKHL</sequence>
<comment type="subcellular location">
    <subcellularLocation>
        <location evidence="1 8">Cell membrane</location>
        <topology evidence="1 8">Multi-pass membrane protein</topology>
    </subcellularLocation>
</comment>
<feature type="transmembrane region" description="Helical" evidence="8">
    <location>
        <begin position="192"/>
        <end position="217"/>
    </location>
</feature>
<dbReference type="PANTHER" id="PTHR43386:SF1">
    <property type="entry name" value="D,D-DIPEPTIDE TRANSPORT SYSTEM PERMEASE PROTEIN DDPC-RELATED"/>
    <property type="match status" value="1"/>
</dbReference>
<gene>
    <name evidence="10" type="primary">nikC_4</name>
    <name evidence="10" type="ORF">CLFO_32470</name>
</gene>
<evidence type="ECO:0000259" key="9">
    <source>
        <dbReference type="PROSITE" id="PS50928"/>
    </source>
</evidence>
<protein>
    <submittedName>
        <fullName evidence="10">Nickel transport system permease protein NikC</fullName>
    </submittedName>
</protein>
<evidence type="ECO:0000256" key="7">
    <source>
        <dbReference type="ARBA" id="ARBA00024202"/>
    </source>
</evidence>
<evidence type="ECO:0000256" key="6">
    <source>
        <dbReference type="ARBA" id="ARBA00023136"/>
    </source>
</evidence>
<proteinExistence type="inferred from homology"/>
<feature type="domain" description="ABC transmembrane type-1" evidence="9">
    <location>
        <begin position="75"/>
        <end position="260"/>
    </location>
</feature>
<dbReference type="EMBL" id="CP020559">
    <property type="protein sequence ID" value="ARE88841.1"/>
    <property type="molecule type" value="Genomic_DNA"/>
</dbReference>
<reference evidence="10 11" key="1">
    <citation type="submission" date="2017-03" db="EMBL/GenBank/DDBJ databases">
        <title>Complete sequence of Clostridium formicaceticum DSM 92.</title>
        <authorList>
            <person name="Poehlein A."/>
            <person name="Karl M."/>
            <person name="Bengelsdorf F.R."/>
            <person name="Duerre P."/>
            <person name="Daniel R."/>
        </authorList>
    </citation>
    <scope>NUCLEOTIDE SEQUENCE [LARGE SCALE GENOMIC DNA]</scope>
    <source>
        <strain evidence="10 11">DSM 92</strain>
    </source>
</reference>
<feature type="transmembrane region" description="Helical" evidence="8">
    <location>
        <begin position="79"/>
        <end position="99"/>
    </location>
</feature>
<dbReference type="SUPFAM" id="SSF161098">
    <property type="entry name" value="MetI-like"/>
    <property type="match status" value="1"/>
</dbReference>
<keyword evidence="5 8" id="KW-1133">Transmembrane helix</keyword>
<dbReference type="InterPro" id="IPR035906">
    <property type="entry name" value="MetI-like_sf"/>
</dbReference>
<evidence type="ECO:0000256" key="4">
    <source>
        <dbReference type="ARBA" id="ARBA00022692"/>
    </source>
</evidence>
<organism evidence="10 11">
    <name type="scientific">Clostridium formicaceticum</name>
    <dbReference type="NCBI Taxonomy" id="1497"/>
    <lineage>
        <taxon>Bacteria</taxon>
        <taxon>Bacillati</taxon>
        <taxon>Bacillota</taxon>
        <taxon>Clostridia</taxon>
        <taxon>Eubacteriales</taxon>
        <taxon>Clostridiaceae</taxon>
        <taxon>Clostridium</taxon>
    </lineage>
</organism>
<dbReference type="Pfam" id="PF00528">
    <property type="entry name" value="BPD_transp_1"/>
    <property type="match status" value="1"/>
</dbReference>
<dbReference type="GO" id="GO:0055085">
    <property type="term" value="P:transmembrane transport"/>
    <property type="evidence" value="ECO:0007669"/>
    <property type="project" value="InterPro"/>
</dbReference>
<dbReference type="RefSeq" id="WP_236904989.1">
    <property type="nucleotide sequence ID" value="NZ_CP017603.1"/>
</dbReference>
<evidence type="ECO:0000256" key="1">
    <source>
        <dbReference type="ARBA" id="ARBA00004651"/>
    </source>
</evidence>
<evidence type="ECO:0000256" key="8">
    <source>
        <dbReference type="RuleBase" id="RU363032"/>
    </source>
</evidence>
<comment type="similarity">
    <text evidence="7">Belongs to the binding-protein-dependent transport system permease family. OppBC subfamily.</text>
</comment>
<dbReference type="InterPro" id="IPR053385">
    <property type="entry name" value="ABC_transport_permease"/>
</dbReference>
<dbReference type="Proteomes" id="UP000192478">
    <property type="component" value="Chromosome"/>
</dbReference>
<evidence type="ECO:0000256" key="5">
    <source>
        <dbReference type="ARBA" id="ARBA00022989"/>
    </source>
</evidence>
<evidence type="ECO:0000256" key="2">
    <source>
        <dbReference type="ARBA" id="ARBA00022448"/>
    </source>
</evidence>
<dbReference type="InterPro" id="IPR000515">
    <property type="entry name" value="MetI-like"/>
</dbReference>
<evidence type="ECO:0000313" key="11">
    <source>
        <dbReference type="Proteomes" id="UP000192478"/>
    </source>
</evidence>